<dbReference type="InParanoid" id="A0A330LGX8"/>
<keyword evidence="2" id="KW-1185">Reference proteome</keyword>
<organism evidence="1 2">
    <name type="scientific">Nitrospira lenta</name>
    <dbReference type="NCBI Taxonomy" id="1436998"/>
    <lineage>
        <taxon>Bacteria</taxon>
        <taxon>Pseudomonadati</taxon>
        <taxon>Nitrospirota</taxon>
        <taxon>Nitrospiria</taxon>
        <taxon>Nitrospirales</taxon>
        <taxon>Nitrospiraceae</taxon>
        <taxon>Nitrospira</taxon>
    </lineage>
</organism>
<gene>
    <name evidence="1" type="ORF">NITLEN_70013</name>
</gene>
<dbReference type="EMBL" id="OUNR01000020">
    <property type="protein sequence ID" value="SPP66423.1"/>
    <property type="molecule type" value="Genomic_DNA"/>
</dbReference>
<evidence type="ECO:0000313" key="2">
    <source>
        <dbReference type="Proteomes" id="UP000248168"/>
    </source>
</evidence>
<sequence>MDSDETLPLVELRVTQGYSQANPWVIQAISGFLSAYFMEYPGFRVLRHADEAASGMHVWTCEIPTSLKVPRLLKRLQADIPPSTVTPPSETAPSPAQYIIDTAI</sequence>
<accession>A0A330LGX8</accession>
<dbReference type="Proteomes" id="UP000248168">
    <property type="component" value="Unassembled WGS sequence"/>
</dbReference>
<dbReference type="RefSeq" id="WP_121990590.1">
    <property type="nucleotide sequence ID" value="NZ_OUNR01000020.1"/>
</dbReference>
<protein>
    <submittedName>
        <fullName evidence="1">Uncharacterized protein</fullName>
    </submittedName>
</protein>
<evidence type="ECO:0000313" key="1">
    <source>
        <dbReference type="EMBL" id="SPP66423.1"/>
    </source>
</evidence>
<dbReference type="OrthoDB" id="9791726at2"/>
<name>A0A330LGX8_9BACT</name>
<dbReference type="AlphaFoldDB" id="A0A330LGX8"/>
<proteinExistence type="predicted"/>
<reference evidence="2" key="1">
    <citation type="submission" date="2018-04" db="EMBL/GenBank/DDBJ databases">
        <authorList>
            <person name="Lucker S."/>
            <person name="Sakoula D."/>
        </authorList>
    </citation>
    <scope>NUCLEOTIDE SEQUENCE [LARGE SCALE GENOMIC DNA]</scope>
</reference>